<feature type="transmembrane region" description="Helical" evidence="7">
    <location>
        <begin position="111"/>
        <end position="130"/>
    </location>
</feature>
<keyword evidence="3" id="KW-1003">Cell membrane</keyword>
<evidence type="ECO:0000256" key="7">
    <source>
        <dbReference type="RuleBase" id="RU363032"/>
    </source>
</evidence>
<dbReference type="Pfam" id="PF00528">
    <property type="entry name" value="BPD_transp_1"/>
    <property type="match status" value="1"/>
</dbReference>
<feature type="domain" description="ABC transmembrane type-1" evidence="8">
    <location>
        <begin position="70"/>
        <end position="294"/>
    </location>
</feature>
<evidence type="ECO:0000256" key="2">
    <source>
        <dbReference type="ARBA" id="ARBA00022448"/>
    </source>
</evidence>
<evidence type="ECO:0000256" key="4">
    <source>
        <dbReference type="ARBA" id="ARBA00022692"/>
    </source>
</evidence>
<keyword evidence="4 7" id="KW-0812">Transmembrane</keyword>
<dbReference type="PANTHER" id="PTHR43227:SF7">
    <property type="entry name" value="ARABINOOLIGOSACCHARIDES TRANSPORT SYSTEM PERMEASE PROTEIN ARAP"/>
    <property type="match status" value="1"/>
</dbReference>
<evidence type="ECO:0000256" key="5">
    <source>
        <dbReference type="ARBA" id="ARBA00022989"/>
    </source>
</evidence>
<organism evidence="9 10">
    <name type="scientific">Treponema lecithinolyticum ATCC 700332</name>
    <dbReference type="NCBI Taxonomy" id="1321815"/>
    <lineage>
        <taxon>Bacteria</taxon>
        <taxon>Pseudomonadati</taxon>
        <taxon>Spirochaetota</taxon>
        <taxon>Spirochaetia</taxon>
        <taxon>Spirochaetales</taxon>
        <taxon>Treponemataceae</taxon>
        <taxon>Treponema</taxon>
    </lineage>
</organism>
<comment type="similarity">
    <text evidence="7">Belongs to the binding-protein-dependent transport system permease family.</text>
</comment>
<name>A0ABN0NVX7_TRELE</name>
<dbReference type="EMBL" id="AWVH01000045">
    <property type="protein sequence ID" value="ERJ91506.1"/>
    <property type="molecule type" value="Genomic_DNA"/>
</dbReference>
<dbReference type="SUPFAM" id="SSF161098">
    <property type="entry name" value="MetI-like"/>
    <property type="match status" value="1"/>
</dbReference>
<reference evidence="9 10" key="1">
    <citation type="submission" date="2013-08" db="EMBL/GenBank/DDBJ databases">
        <authorList>
            <person name="Weinstock G."/>
            <person name="Sodergren E."/>
            <person name="Wylie T."/>
            <person name="Fulton L."/>
            <person name="Fulton R."/>
            <person name="Fronick C."/>
            <person name="O'Laughlin M."/>
            <person name="Godfrey J."/>
            <person name="Miner T."/>
            <person name="Herter B."/>
            <person name="Appelbaum E."/>
            <person name="Cordes M."/>
            <person name="Lek S."/>
            <person name="Wollam A."/>
            <person name="Pepin K.H."/>
            <person name="Palsikar V.B."/>
            <person name="Mitreva M."/>
            <person name="Wilson R.K."/>
        </authorList>
    </citation>
    <scope>NUCLEOTIDE SEQUENCE [LARGE SCALE GENOMIC DNA]</scope>
    <source>
        <strain evidence="9 10">ATCC 700332</strain>
    </source>
</reference>
<dbReference type="InterPro" id="IPR050809">
    <property type="entry name" value="UgpAE/MalFG_permease"/>
</dbReference>
<dbReference type="InterPro" id="IPR035906">
    <property type="entry name" value="MetI-like_sf"/>
</dbReference>
<keyword evidence="6 7" id="KW-0472">Membrane</keyword>
<feature type="transmembrane region" description="Helical" evidence="7">
    <location>
        <begin position="223"/>
        <end position="243"/>
    </location>
</feature>
<keyword evidence="10" id="KW-1185">Reference proteome</keyword>
<dbReference type="Gene3D" id="1.10.3720.10">
    <property type="entry name" value="MetI-like"/>
    <property type="match status" value="1"/>
</dbReference>
<evidence type="ECO:0000256" key="3">
    <source>
        <dbReference type="ARBA" id="ARBA00022475"/>
    </source>
</evidence>
<comment type="subcellular location">
    <subcellularLocation>
        <location evidence="1 7">Cell membrane</location>
        <topology evidence="1 7">Multi-pass membrane protein</topology>
    </subcellularLocation>
</comment>
<dbReference type="PANTHER" id="PTHR43227">
    <property type="entry name" value="BLL4140 PROTEIN"/>
    <property type="match status" value="1"/>
</dbReference>
<feature type="transmembrane region" description="Helical" evidence="7">
    <location>
        <begin position="32"/>
        <end position="55"/>
    </location>
</feature>
<dbReference type="PROSITE" id="PS50928">
    <property type="entry name" value="ABC_TM1"/>
    <property type="match status" value="1"/>
</dbReference>
<dbReference type="Proteomes" id="UP000016649">
    <property type="component" value="Unassembled WGS sequence"/>
</dbReference>
<sequence>MIRKNKPMIIAFLTPAVLCYAAVFLYPTLRTFIMSFFAVESVSAPVSAWTFNGLGNYIKIFTTAMFLQAMKNIARLWFWGGLGVMIIALVMAVALTGTVTPKLKALYRSVIYLPNVVSAVAMGTMWINYVYNSDYGLLHSVFAGIGFEKLSATLWTGPGTRFWSMLAAYSFGMIGYHMLIFMSGIEQIPKDFYEAAYLEGCNVWQRFKNVTLPFLRGVFRTNIVMWTVYTVGFFVWGQLFSPINLSNDTVAPMNYMYELVFGSSSSAITVRDTGAGAAIGVVMMLIVVTVFFTTNKIVANDDIET</sequence>
<proteinExistence type="inferred from homology"/>
<dbReference type="CDD" id="cd06261">
    <property type="entry name" value="TM_PBP2"/>
    <property type="match status" value="1"/>
</dbReference>
<keyword evidence="2 7" id="KW-0813">Transport</keyword>
<feature type="transmembrane region" description="Helical" evidence="7">
    <location>
        <begin position="137"/>
        <end position="156"/>
    </location>
</feature>
<evidence type="ECO:0000256" key="6">
    <source>
        <dbReference type="ARBA" id="ARBA00023136"/>
    </source>
</evidence>
<feature type="transmembrane region" description="Helical" evidence="7">
    <location>
        <begin position="76"/>
        <end position="99"/>
    </location>
</feature>
<protein>
    <submittedName>
        <fullName evidence="9">ABC transporter, permease protein</fullName>
    </submittedName>
</protein>
<comment type="caution">
    <text evidence="9">The sequence shown here is derived from an EMBL/GenBank/DDBJ whole genome shotgun (WGS) entry which is preliminary data.</text>
</comment>
<evidence type="ECO:0000256" key="1">
    <source>
        <dbReference type="ARBA" id="ARBA00004651"/>
    </source>
</evidence>
<accession>A0ABN0NVX7</accession>
<feature type="transmembrane region" description="Helical" evidence="7">
    <location>
        <begin position="7"/>
        <end position="26"/>
    </location>
</feature>
<dbReference type="RefSeq" id="WP_021686371.1">
    <property type="nucleotide sequence ID" value="NZ_KI260554.1"/>
</dbReference>
<feature type="transmembrane region" description="Helical" evidence="7">
    <location>
        <begin position="162"/>
        <end position="182"/>
    </location>
</feature>
<dbReference type="InterPro" id="IPR000515">
    <property type="entry name" value="MetI-like"/>
</dbReference>
<evidence type="ECO:0000259" key="8">
    <source>
        <dbReference type="PROSITE" id="PS50928"/>
    </source>
</evidence>
<gene>
    <name evidence="9" type="ORF">HMPREF9193_02207</name>
</gene>
<keyword evidence="5 7" id="KW-1133">Transmembrane helix</keyword>
<feature type="transmembrane region" description="Helical" evidence="7">
    <location>
        <begin position="274"/>
        <end position="293"/>
    </location>
</feature>
<evidence type="ECO:0000313" key="10">
    <source>
        <dbReference type="Proteomes" id="UP000016649"/>
    </source>
</evidence>
<evidence type="ECO:0000313" key="9">
    <source>
        <dbReference type="EMBL" id="ERJ91506.1"/>
    </source>
</evidence>